<evidence type="ECO:0000313" key="2">
    <source>
        <dbReference type="Proteomes" id="UP000006447"/>
    </source>
</evidence>
<dbReference type="Pfam" id="PF13692">
    <property type="entry name" value="Glyco_trans_1_4"/>
    <property type="match status" value="1"/>
</dbReference>
<evidence type="ECO:0000313" key="1">
    <source>
        <dbReference type="EMBL" id="EID73544.1"/>
    </source>
</evidence>
<reference evidence="1 2" key="1">
    <citation type="journal article" date="2012" name="J. Bacteriol.">
        <title>Draft genome sequence of the nitrophenol-degrading actinomycete Rhodococcus imtechensis RKJ300.</title>
        <authorList>
            <person name="Vikram S."/>
            <person name="Kumar S."/>
            <person name="Subramanian S."/>
            <person name="Raghava G.P."/>
        </authorList>
    </citation>
    <scope>NUCLEOTIDE SEQUENCE [LARGE SCALE GENOMIC DNA]</scope>
    <source>
        <strain evidence="1 2">RKJ300</strain>
    </source>
</reference>
<dbReference type="EMBL" id="AJJH01000170">
    <property type="protein sequence ID" value="EID73544.1"/>
    <property type="molecule type" value="Genomic_DNA"/>
</dbReference>
<sequence length="461" mass="51569">MSRILVVTLDTLAARMAGPAIRAWEISTALAAEHEVRLVTFGLCDRVGGTFFTSQVTVTDFRSEVGNADIIIIQGFVAATFPWLQACPQIIVVDLYDPFHLESLEVERYAPAEQRRTALNSALRELGAQIARGDLFLCASEKQRDLWLGHLAAAGRINPYTYDSDPSLRSLITVVPFGTSPSRPERHSPAIKGVVPGISPDSKVVLWGGGVYNWFDPVTVVRAIDQVRHCAPDVRLYFLGMKHPNPDVPEMAMATRTRELSDQLGLTGTYVFFNEDWVAYERRADYLLDADIGVSAHYEHIETAFSFRTRILDYLWASLPIVSTTGDTFGDLVASEDLGAAVPPEDVDALADAFERLLSDESERDRVRANVERVAVQYTWPVVLEPLLAFCRDPRRARDADRSPLFSVVEIESTWVGRLQADVVAALRFVRREGPRATFAEARRRLLQRAGRHQTRPRTCR</sequence>
<accession>I0WAX8</accession>
<dbReference type="RefSeq" id="WP_007300774.1">
    <property type="nucleotide sequence ID" value="NZ_AJJH01000170.1"/>
</dbReference>
<protein>
    <submittedName>
        <fullName evidence="1">Group 1 glycosyl transferase</fullName>
    </submittedName>
</protein>
<keyword evidence="1" id="KW-0808">Transferase</keyword>
<organism evidence="1 2">
    <name type="scientific">Rhodococcus opacus RKJ300 = JCM 13270</name>
    <dbReference type="NCBI Taxonomy" id="1165867"/>
    <lineage>
        <taxon>Bacteria</taxon>
        <taxon>Bacillati</taxon>
        <taxon>Actinomycetota</taxon>
        <taxon>Actinomycetes</taxon>
        <taxon>Mycobacteriales</taxon>
        <taxon>Nocardiaceae</taxon>
        <taxon>Rhodococcus</taxon>
    </lineage>
</organism>
<dbReference type="Gene3D" id="3.40.50.2000">
    <property type="entry name" value="Glycogen Phosphorylase B"/>
    <property type="match status" value="1"/>
</dbReference>
<proteinExistence type="predicted"/>
<dbReference type="GO" id="GO:0016757">
    <property type="term" value="F:glycosyltransferase activity"/>
    <property type="evidence" value="ECO:0007669"/>
    <property type="project" value="TreeGrafter"/>
</dbReference>
<gene>
    <name evidence="1" type="ORF">W59_33058</name>
</gene>
<dbReference type="CDD" id="cd03801">
    <property type="entry name" value="GT4_PimA-like"/>
    <property type="match status" value="1"/>
</dbReference>
<dbReference type="PANTHER" id="PTHR12526:SF635">
    <property type="entry name" value="GLYCOSYL TRANSFERASE GROUP 1"/>
    <property type="match status" value="1"/>
</dbReference>
<dbReference type="PATRIC" id="fig|1165867.3.peg.6772"/>
<dbReference type="PANTHER" id="PTHR12526">
    <property type="entry name" value="GLYCOSYLTRANSFERASE"/>
    <property type="match status" value="1"/>
</dbReference>
<comment type="caution">
    <text evidence="1">The sequence shown here is derived from an EMBL/GenBank/DDBJ whole genome shotgun (WGS) entry which is preliminary data.</text>
</comment>
<name>I0WAX8_RHOOP</name>
<dbReference type="SUPFAM" id="SSF53756">
    <property type="entry name" value="UDP-Glycosyltransferase/glycogen phosphorylase"/>
    <property type="match status" value="1"/>
</dbReference>
<dbReference type="AlphaFoldDB" id="I0WAX8"/>
<dbReference type="Proteomes" id="UP000006447">
    <property type="component" value="Unassembled WGS sequence"/>
</dbReference>